<gene>
    <name evidence="2" type="ORF">AYL99_03947</name>
</gene>
<dbReference type="InterPro" id="IPR052897">
    <property type="entry name" value="Sec-Metab_Biosynth_Hydrolase"/>
</dbReference>
<protein>
    <recommendedName>
        <fullName evidence="1">AB hydrolase-1 domain-containing protein</fullName>
    </recommendedName>
</protein>
<dbReference type="Pfam" id="PF12697">
    <property type="entry name" value="Abhydrolase_6"/>
    <property type="match status" value="1"/>
</dbReference>
<evidence type="ECO:0000259" key="1">
    <source>
        <dbReference type="Pfam" id="PF12697"/>
    </source>
</evidence>
<sequence>MSSKPVIVFVPGAWHSPEAFYLVVGELEAAGYETRGVRLASVGSPEPLKDFQPDVEAIQQVLRPLIEDEEKDVLLFVHSYGGVVGNEAVKGFDKVSREKQGKKGGVSHIYLCCAFALPEGVSLMDALNQTPLPWFQINEEETIVNPATPIQTFYNDVDGPEKYVAMLKPHSYRTLFSKVTDPGWKYVPSTYLLCEKDEAIPIDAQKGMVEGAQKAGAQMKVETVNASHSPFLSVPQEVARSIRRAAGESL</sequence>
<dbReference type="OrthoDB" id="408373at2759"/>
<name>A0A178ZPI6_9EURO</name>
<dbReference type="InterPro" id="IPR029058">
    <property type="entry name" value="AB_hydrolase_fold"/>
</dbReference>
<evidence type="ECO:0000313" key="3">
    <source>
        <dbReference type="Proteomes" id="UP000078343"/>
    </source>
</evidence>
<reference evidence="2 3" key="1">
    <citation type="submission" date="2016-04" db="EMBL/GenBank/DDBJ databases">
        <title>Draft genome of Fonsecaea erecta CBS 125763.</title>
        <authorList>
            <person name="Weiss V.A."/>
            <person name="Vicente V.A."/>
            <person name="Raittz R.T."/>
            <person name="Moreno L.F."/>
            <person name="De Souza E.M."/>
            <person name="Pedrosa F.O."/>
            <person name="Steffens M.B."/>
            <person name="Faoro H."/>
            <person name="Tadra-Sfeir M.Z."/>
            <person name="Najafzadeh M.J."/>
            <person name="Felipe M.S."/>
            <person name="Teixeira M."/>
            <person name="Sun J."/>
            <person name="Xi L."/>
            <person name="Gomes R."/>
            <person name="De Azevedo C.M."/>
            <person name="Salgado C.G."/>
            <person name="Da Silva M.B."/>
            <person name="Nascimento M.F."/>
            <person name="Queiroz-Telles F."/>
            <person name="Attili D.S."/>
            <person name="Gorbushina A."/>
        </authorList>
    </citation>
    <scope>NUCLEOTIDE SEQUENCE [LARGE SCALE GENOMIC DNA]</scope>
    <source>
        <strain evidence="2 3">CBS 125763</strain>
    </source>
</reference>
<organism evidence="2 3">
    <name type="scientific">Fonsecaea erecta</name>
    <dbReference type="NCBI Taxonomy" id="1367422"/>
    <lineage>
        <taxon>Eukaryota</taxon>
        <taxon>Fungi</taxon>
        <taxon>Dikarya</taxon>
        <taxon>Ascomycota</taxon>
        <taxon>Pezizomycotina</taxon>
        <taxon>Eurotiomycetes</taxon>
        <taxon>Chaetothyriomycetidae</taxon>
        <taxon>Chaetothyriales</taxon>
        <taxon>Herpotrichiellaceae</taxon>
        <taxon>Fonsecaea</taxon>
    </lineage>
</organism>
<dbReference type="PANTHER" id="PTHR37017:SF11">
    <property type="entry name" value="ESTERASE_LIPASE_THIOESTERASE DOMAIN-CONTAINING PROTEIN"/>
    <property type="match status" value="1"/>
</dbReference>
<dbReference type="EMBL" id="LVYI01000003">
    <property type="protein sequence ID" value="OAP61744.1"/>
    <property type="molecule type" value="Genomic_DNA"/>
</dbReference>
<dbReference type="Proteomes" id="UP000078343">
    <property type="component" value="Unassembled WGS sequence"/>
</dbReference>
<dbReference type="PANTHER" id="PTHR37017">
    <property type="entry name" value="AB HYDROLASE-1 DOMAIN-CONTAINING PROTEIN-RELATED"/>
    <property type="match status" value="1"/>
</dbReference>
<dbReference type="RefSeq" id="XP_018695111.1">
    <property type="nucleotide sequence ID" value="XM_018835461.1"/>
</dbReference>
<keyword evidence="3" id="KW-1185">Reference proteome</keyword>
<dbReference type="AlphaFoldDB" id="A0A178ZPI6"/>
<dbReference type="InterPro" id="IPR000073">
    <property type="entry name" value="AB_hydrolase_1"/>
</dbReference>
<evidence type="ECO:0000313" key="2">
    <source>
        <dbReference type="EMBL" id="OAP61744.1"/>
    </source>
</evidence>
<proteinExistence type="predicted"/>
<dbReference type="STRING" id="1367422.A0A178ZPI6"/>
<feature type="domain" description="AB hydrolase-1" evidence="1">
    <location>
        <begin position="7"/>
        <end position="240"/>
    </location>
</feature>
<accession>A0A178ZPI6</accession>
<dbReference type="SUPFAM" id="SSF53474">
    <property type="entry name" value="alpha/beta-Hydrolases"/>
    <property type="match status" value="1"/>
</dbReference>
<comment type="caution">
    <text evidence="2">The sequence shown here is derived from an EMBL/GenBank/DDBJ whole genome shotgun (WGS) entry which is preliminary data.</text>
</comment>
<dbReference type="GeneID" id="30008116"/>
<dbReference type="Gene3D" id="3.40.50.1820">
    <property type="entry name" value="alpha/beta hydrolase"/>
    <property type="match status" value="1"/>
</dbReference>